<reference evidence="1" key="1">
    <citation type="submission" date="2019-09" db="EMBL/GenBank/DDBJ databases">
        <title>Characterisation of the sponge microbiome using genome-centric metagenomics.</title>
        <authorList>
            <person name="Engelberts J.P."/>
            <person name="Robbins S.J."/>
            <person name="De Goeij J.M."/>
            <person name="Aranda M."/>
            <person name="Bell S.C."/>
            <person name="Webster N.S."/>
        </authorList>
    </citation>
    <scope>NUCLEOTIDE SEQUENCE</scope>
    <source>
        <strain evidence="1">SB0661_bin_32</strain>
    </source>
</reference>
<name>A0A6B1D252_9CHLR</name>
<dbReference type="SUPFAM" id="SSF117987">
    <property type="entry name" value="CRISPR-associated protein"/>
    <property type="match status" value="1"/>
</dbReference>
<dbReference type="Gene3D" id="3.30.70.1210">
    <property type="entry name" value="Crispr-associated protein, domain 2"/>
    <property type="match status" value="1"/>
</dbReference>
<comment type="caution">
    <text evidence="1">The sequence shown here is derived from an EMBL/GenBank/DDBJ whole genome shotgun (WGS) entry which is preliminary data.</text>
</comment>
<accession>A0A6B1D252</accession>
<dbReference type="AlphaFoldDB" id="A0A6B1D252"/>
<protein>
    <submittedName>
        <fullName evidence="1">Type I-E CRISPR-associated protein Cas6/Cse3/CasE</fullName>
    </submittedName>
</protein>
<dbReference type="Pfam" id="PF08798">
    <property type="entry name" value="CRISPR_assoc"/>
    <property type="match status" value="1"/>
</dbReference>
<gene>
    <name evidence="1" type="primary">cas6e</name>
    <name evidence="1" type="ORF">F4X14_01620</name>
</gene>
<dbReference type="SMART" id="SM01101">
    <property type="entry name" value="CRISPR_assoc"/>
    <property type="match status" value="1"/>
</dbReference>
<dbReference type="EMBL" id="VXMH01000010">
    <property type="protein sequence ID" value="MYC93644.1"/>
    <property type="molecule type" value="Genomic_DNA"/>
</dbReference>
<sequence length="257" mass="28947">MTVQESGLVTARTLQMIRAEIDLRSFQHWAGSRQMIGRQTFDEGYAMHCFLAGVFGELAPQPFRLIIPRSKGNRRGVFYGYGRAGVEALRGATAQFADPLQARVLPGSTLEGKPMPATWKAGTRLGFELLTRPTIRRSKRAATHQGTEWDAFLWEAIQHPKGEMPRGREEVYKDWLRERFRRRGGAELEEARLASFQRTRVIRRRGSRPIEGPDALMSGALTITDGEKFAQLLARGIGRHRAYGYGMLLLRPPGKPA</sequence>
<organism evidence="1">
    <name type="scientific">Caldilineaceae bacterium SB0661_bin_32</name>
    <dbReference type="NCBI Taxonomy" id="2605255"/>
    <lineage>
        <taxon>Bacteria</taxon>
        <taxon>Bacillati</taxon>
        <taxon>Chloroflexota</taxon>
        <taxon>Caldilineae</taxon>
        <taxon>Caldilineales</taxon>
        <taxon>Caldilineaceae</taxon>
    </lineage>
</organism>
<evidence type="ECO:0000313" key="1">
    <source>
        <dbReference type="EMBL" id="MYC93644.1"/>
    </source>
</evidence>
<dbReference type="InterPro" id="IPR010179">
    <property type="entry name" value="CRISPR-assoc_prot_Cse3"/>
</dbReference>
<dbReference type="NCBIfam" id="TIGR01907">
    <property type="entry name" value="casE_Cse3"/>
    <property type="match status" value="1"/>
</dbReference>
<proteinExistence type="predicted"/>